<sequence>MSVTYIQFLRGHSADDGARQKNLPPENGRVIAAETLPRKPSSIDEGGGNDIVLRKLTEISTGVITDHFMVTVSFADVEVHSYTRATLEKAWALINLVCSYVAIESSN</sequence>
<evidence type="ECO:0000313" key="1">
    <source>
        <dbReference type="EMBL" id="RXH73245.1"/>
    </source>
</evidence>
<dbReference type="AlphaFoldDB" id="A0A498HUJ1"/>
<reference evidence="1 2" key="1">
    <citation type="submission" date="2018-10" db="EMBL/GenBank/DDBJ databases">
        <title>A high-quality apple genome assembly.</title>
        <authorList>
            <person name="Hu J."/>
        </authorList>
    </citation>
    <scope>NUCLEOTIDE SEQUENCE [LARGE SCALE GENOMIC DNA]</scope>
    <source>
        <strain evidence="2">cv. HFTH1</strain>
        <tissue evidence="1">Young leaf</tissue>
    </source>
</reference>
<dbReference type="EMBL" id="RDQH01000341">
    <property type="protein sequence ID" value="RXH73245.1"/>
    <property type="molecule type" value="Genomic_DNA"/>
</dbReference>
<accession>A0A498HUJ1</accession>
<protein>
    <submittedName>
        <fullName evidence="1">Uncharacterized protein</fullName>
    </submittedName>
</protein>
<comment type="caution">
    <text evidence="1">The sequence shown here is derived from an EMBL/GenBank/DDBJ whole genome shotgun (WGS) entry which is preliminary data.</text>
</comment>
<organism evidence="1 2">
    <name type="scientific">Malus domestica</name>
    <name type="common">Apple</name>
    <name type="synonym">Pyrus malus</name>
    <dbReference type="NCBI Taxonomy" id="3750"/>
    <lineage>
        <taxon>Eukaryota</taxon>
        <taxon>Viridiplantae</taxon>
        <taxon>Streptophyta</taxon>
        <taxon>Embryophyta</taxon>
        <taxon>Tracheophyta</taxon>
        <taxon>Spermatophyta</taxon>
        <taxon>Magnoliopsida</taxon>
        <taxon>eudicotyledons</taxon>
        <taxon>Gunneridae</taxon>
        <taxon>Pentapetalae</taxon>
        <taxon>rosids</taxon>
        <taxon>fabids</taxon>
        <taxon>Rosales</taxon>
        <taxon>Rosaceae</taxon>
        <taxon>Amygdaloideae</taxon>
        <taxon>Maleae</taxon>
        <taxon>Malus</taxon>
    </lineage>
</organism>
<evidence type="ECO:0000313" key="2">
    <source>
        <dbReference type="Proteomes" id="UP000290289"/>
    </source>
</evidence>
<dbReference type="Proteomes" id="UP000290289">
    <property type="component" value="Chromosome 15"/>
</dbReference>
<gene>
    <name evidence="1" type="ORF">DVH24_012929</name>
</gene>
<name>A0A498HUJ1_MALDO</name>
<proteinExistence type="predicted"/>
<keyword evidence="2" id="KW-1185">Reference proteome</keyword>